<gene>
    <name evidence="2" type="ORF">SAMN05444371_0346</name>
</gene>
<dbReference type="OrthoDB" id="9780932at2"/>
<evidence type="ECO:0000313" key="2">
    <source>
        <dbReference type="EMBL" id="SHJ93519.1"/>
    </source>
</evidence>
<dbReference type="PANTHER" id="PTHR46331">
    <property type="entry name" value="VALACYCLOVIR HYDROLASE"/>
    <property type="match status" value="1"/>
</dbReference>
<evidence type="ECO:0000259" key="1">
    <source>
        <dbReference type="Pfam" id="PF00561"/>
    </source>
</evidence>
<dbReference type="InterPro" id="IPR029058">
    <property type="entry name" value="AB_hydrolase_fold"/>
</dbReference>
<dbReference type="PANTHER" id="PTHR46331:SF2">
    <property type="entry name" value="VALACYCLOVIR HYDROLASE"/>
    <property type="match status" value="1"/>
</dbReference>
<dbReference type="RefSeq" id="WP_072996127.1">
    <property type="nucleotide sequence ID" value="NZ_FRAM01000001.1"/>
</dbReference>
<dbReference type="EMBL" id="FRAM01000001">
    <property type="protein sequence ID" value="SHJ93519.1"/>
    <property type="molecule type" value="Genomic_DNA"/>
</dbReference>
<keyword evidence="3" id="KW-1185">Reference proteome</keyword>
<protein>
    <submittedName>
        <fullName evidence="2">Pimeloyl-ACP methyl ester carboxylesterase</fullName>
    </submittedName>
</protein>
<accession>A0A1M6ND27</accession>
<proteinExistence type="predicted"/>
<dbReference type="Proteomes" id="UP000184498">
    <property type="component" value="Unassembled WGS sequence"/>
</dbReference>
<dbReference type="SUPFAM" id="SSF53474">
    <property type="entry name" value="alpha/beta-Hydrolases"/>
    <property type="match status" value="1"/>
</dbReference>
<reference evidence="3" key="1">
    <citation type="submission" date="2016-11" db="EMBL/GenBank/DDBJ databases">
        <authorList>
            <person name="Varghese N."/>
            <person name="Submissions S."/>
        </authorList>
    </citation>
    <scope>NUCLEOTIDE SEQUENCE [LARGE SCALE GENOMIC DNA]</scope>
    <source>
        <strain evidence="3">DSM 18016</strain>
    </source>
</reference>
<dbReference type="Pfam" id="PF00561">
    <property type="entry name" value="Abhydrolase_1"/>
    <property type="match status" value="1"/>
</dbReference>
<dbReference type="AlphaFoldDB" id="A0A1M6ND27"/>
<evidence type="ECO:0000313" key="3">
    <source>
        <dbReference type="Proteomes" id="UP000184498"/>
    </source>
</evidence>
<dbReference type="Gene3D" id="3.40.50.1820">
    <property type="entry name" value="alpha/beta hydrolase"/>
    <property type="match status" value="1"/>
</dbReference>
<dbReference type="InterPro" id="IPR000073">
    <property type="entry name" value="AB_hydrolase_1"/>
</dbReference>
<name>A0A1M6ND27_9FLAO</name>
<feature type="domain" description="AB hydrolase-1" evidence="1">
    <location>
        <begin position="25"/>
        <end position="124"/>
    </location>
</feature>
<dbReference type="GO" id="GO:0017171">
    <property type="term" value="F:serine hydrolase activity"/>
    <property type="evidence" value="ECO:0007669"/>
    <property type="project" value="TreeGrafter"/>
</dbReference>
<sequence length="258" mass="28980">MTPKSKGYKNANHINLYYEIYGEGKPLVLIHGGGSSGSYDFEETIKRLENEFQLIVIDLQNHGRSGHRYIPETFEQDAKDVMAVLEQLNVSKASFFGFSNGATTVLKIAQLFPGNVEKIIAASGVTKRSGMVDGFFEGMSKASIDNMMRKLKDNFLNINPDENLLKNMFEKDSQRMLNFQDVGDEVLKSIKRPVFLIAGDKDVVKSQHIAEMSQLTPDSRLMILPAGHGDYMMADENGTIDKELIDFTILQIRSFLNK</sequence>
<dbReference type="STRING" id="216903.SAMN05444371_0346"/>
<organism evidence="2 3">
    <name type="scientific">Epilithonimonas mollis</name>
    <dbReference type="NCBI Taxonomy" id="216903"/>
    <lineage>
        <taxon>Bacteria</taxon>
        <taxon>Pseudomonadati</taxon>
        <taxon>Bacteroidota</taxon>
        <taxon>Flavobacteriia</taxon>
        <taxon>Flavobacteriales</taxon>
        <taxon>Weeksellaceae</taxon>
        <taxon>Chryseobacterium group</taxon>
        <taxon>Epilithonimonas</taxon>
    </lineage>
</organism>